<dbReference type="EMBL" id="KL198026">
    <property type="protein sequence ID" value="KDQ16799.1"/>
    <property type="molecule type" value="Genomic_DNA"/>
</dbReference>
<reference evidence="3" key="1">
    <citation type="journal article" date="2014" name="Proc. Natl. Acad. Sci. U.S.A.">
        <title>Extensive sampling of basidiomycete genomes demonstrates inadequacy of the white-rot/brown-rot paradigm for wood decay fungi.</title>
        <authorList>
            <person name="Riley R."/>
            <person name="Salamov A.A."/>
            <person name="Brown D.W."/>
            <person name="Nagy L.G."/>
            <person name="Floudas D."/>
            <person name="Held B.W."/>
            <person name="Levasseur A."/>
            <person name="Lombard V."/>
            <person name="Morin E."/>
            <person name="Otillar R."/>
            <person name="Lindquist E.A."/>
            <person name="Sun H."/>
            <person name="LaButti K.M."/>
            <person name="Schmutz J."/>
            <person name="Jabbour D."/>
            <person name="Luo H."/>
            <person name="Baker S.E."/>
            <person name="Pisabarro A.G."/>
            <person name="Walton J.D."/>
            <person name="Blanchette R.A."/>
            <person name="Henrissat B."/>
            <person name="Martin F."/>
            <person name="Cullen D."/>
            <person name="Hibbett D.S."/>
            <person name="Grigoriev I.V."/>
        </authorList>
    </citation>
    <scope>NUCLEOTIDE SEQUENCE [LARGE SCALE GENOMIC DNA]</scope>
    <source>
        <strain evidence="3">FD-172 SS1</strain>
    </source>
</reference>
<feature type="compositionally biased region" description="Polar residues" evidence="1">
    <location>
        <begin position="297"/>
        <end position="307"/>
    </location>
</feature>
<name>A0A067MMN4_BOTB1</name>
<evidence type="ECO:0000256" key="1">
    <source>
        <dbReference type="SAM" id="MobiDB-lite"/>
    </source>
</evidence>
<organism evidence="2 3">
    <name type="scientific">Botryobasidium botryosum (strain FD-172 SS1)</name>
    <dbReference type="NCBI Taxonomy" id="930990"/>
    <lineage>
        <taxon>Eukaryota</taxon>
        <taxon>Fungi</taxon>
        <taxon>Dikarya</taxon>
        <taxon>Basidiomycota</taxon>
        <taxon>Agaricomycotina</taxon>
        <taxon>Agaricomycetes</taxon>
        <taxon>Cantharellales</taxon>
        <taxon>Botryobasidiaceae</taxon>
        <taxon>Botryobasidium</taxon>
    </lineage>
</organism>
<dbReference type="Proteomes" id="UP000027195">
    <property type="component" value="Unassembled WGS sequence"/>
</dbReference>
<dbReference type="HOGENOM" id="CLU_715686_0_0_1"/>
<feature type="compositionally biased region" description="Polar residues" evidence="1">
    <location>
        <begin position="256"/>
        <end position="274"/>
    </location>
</feature>
<evidence type="ECO:0000313" key="3">
    <source>
        <dbReference type="Proteomes" id="UP000027195"/>
    </source>
</evidence>
<accession>A0A067MMN4</accession>
<feature type="compositionally biased region" description="Gly residues" evidence="1">
    <location>
        <begin position="341"/>
        <end position="356"/>
    </location>
</feature>
<evidence type="ECO:0000313" key="2">
    <source>
        <dbReference type="EMBL" id="KDQ16799.1"/>
    </source>
</evidence>
<gene>
    <name evidence="2" type="ORF">BOTBODRAFT_240645</name>
</gene>
<feature type="compositionally biased region" description="Low complexity" evidence="1">
    <location>
        <begin position="237"/>
        <end position="255"/>
    </location>
</feature>
<proteinExistence type="predicted"/>
<dbReference type="InParanoid" id="A0A067MMN4"/>
<feature type="region of interest" description="Disordered" evidence="1">
    <location>
        <begin position="180"/>
        <end position="217"/>
    </location>
</feature>
<feature type="compositionally biased region" description="Low complexity" evidence="1">
    <location>
        <begin position="309"/>
        <end position="324"/>
    </location>
</feature>
<keyword evidence="3" id="KW-1185">Reference proteome</keyword>
<dbReference type="AlphaFoldDB" id="A0A067MMN4"/>
<feature type="region of interest" description="Disordered" evidence="1">
    <location>
        <begin position="237"/>
        <end position="373"/>
    </location>
</feature>
<sequence>MGSMNNRSAEGGMSSVNNLVSVGGERSNANAMLENPFLAHFTANKVRRMSMMDRDMGMGMGMGMGVGVDPSSQAQFLAPTPPRNYVGGDEYLDAENPFAGAGYESVSGRAGEFGELPVASGSGGLGSGSGFGFGSGTTAVGSSSGAGTSMGVSMGTGTASGSTRADMPKIQIPIAAAVLPDSHSDGHDETSGSPRSGRSGKGANPFFGGGSSTSLPLRKYSKQTSYFPPAQTISVYQQQQQQQQQPLQQSQPLSQFRNSQVIQPSSPASLSPFSTPDEEEEGEEQGAHAPFLAASPTAENQAQNQIPRDSVYSMSSKSAYSDLDSPFEFGQYLSGPASPVGGPGAGMGAGGLGGLGTDYRMEPRAEESDASLADNMDYSRRVLRVS</sequence>
<protein>
    <submittedName>
        <fullName evidence="2">Uncharacterized protein</fullName>
    </submittedName>
</protein>